<feature type="transmembrane region" description="Helical" evidence="6">
    <location>
        <begin position="21"/>
        <end position="41"/>
    </location>
</feature>
<dbReference type="AlphaFoldDB" id="A0A4R3KM79"/>
<keyword evidence="5 6" id="KW-0472">Membrane</keyword>
<keyword evidence="3 6" id="KW-0812">Transmembrane</keyword>
<dbReference type="EMBL" id="SMAD01000015">
    <property type="protein sequence ID" value="TCS85055.1"/>
    <property type="molecule type" value="Genomic_DNA"/>
</dbReference>
<evidence type="ECO:0000259" key="7">
    <source>
        <dbReference type="Pfam" id="PF02687"/>
    </source>
</evidence>
<dbReference type="PANTHER" id="PTHR30572">
    <property type="entry name" value="MEMBRANE COMPONENT OF TRANSPORTER-RELATED"/>
    <property type="match status" value="1"/>
</dbReference>
<feature type="transmembrane region" description="Helical" evidence="6">
    <location>
        <begin position="675"/>
        <end position="695"/>
    </location>
</feature>
<dbReference type="Pfam" id="PF12704">
    <property type="entry name" value="MacB_PCD"/>
    <property type="match status" value="2"/>
</dbReference>
<name>A0A4R3KM79_9SPHI</name>
<dbReference type="InterPro" id="IPR050250">
    <property type="entry name" value="Macrolide_Exporter_MacB"/>
</dbReference>
<sequence>MLKNYFKIAWRHLWKSKVFSLINISGLAIGLMSFLLIALYVGDESSYDRFHENADRIVRVTQHARWNNNDLHQATTSAPFAPALQAEFPEIEEAARILTEGGGVIRNGSKTVIADDIFFADKSIFSVFTYPFVIGDPATALASPESIVITESLASKLFSSPQMAINQTVYFENNYPNTVTGVIRDVPGNTHLHFSALRSLPENYTGGWQQFNVYTYLLLKKGTDYRQLEQKLPAFAAKSIQKMMQIDDYKMELQPLTAIHLYSNLAFETGSNGSISRVYIFAAIALLILLIAVINYVNLSTARATVRIREVGVRKVVGSSNKHLAGMFMTEAVLQTFLAAVVAIFLVLLLLPFFNELSGKDLGIWRFGHWPALLAAGALGIVIGLASGSYPAFFLSRFKTIPALRGQSGKQSSRVLFRQSLVVFQFVVTMVMIAGSLVIYRQLQYASGKDLGFNKDQVLTFHIHDQEVREQTAAIKAALQRNALIRGVAVAGNPIGNNNIGGMSYWFENEDGSFSNGSAICQELMIDEDYLPTMEIRLIAGRNFAAASPADKYGAALVNETLVKKLGWKNPVGKRLRFSVDAQGTMRERTVIGVVNDFHTYSLQHKVEPMVMVVPPMPSMGDNVYVKINTGKTAEALAYLEAVYKRFDSTNPFSYNFLDQNFARQYGAEQKQEQLSLAFTILAVLIACLGLFGLATFATRQRVKEIGIRKVLGASVGGIAALLSRDFIKLVLIAIVIGTPVAWFVMNRWLEGFAYRIEIRWWMLTLAALLAVAVALITVSLQSVKAALMNPVKSLKSE</sequence>
<dbReference type="PANTHER" id="PTHR30572:SF18">
    <property type="entry name" value="ABC-TYPE MACROLIDE FAMILY EXPORT SYSTEM PERMEASE COMPONENT 2"/>
    <property type="match status" value="1"/>
</dbReference>
<feature type="transmembrane region" description="Helical" evidence="6">
    <location>
        <begin position="278"/>
        <end position="299"/>
    </location>
</feature>
<evidence type="ECO:0000256" key="6">
    <source>
        <dbReference type="SAM" id="Phobius"/>
    </source>
</evidence>
<dbReference type="GO" id="GO:0022857">
    <property type="term" value="F:transmembrane transporter activity"/>
    <property type="evidence" value="ECO:0007669"/>
    <property type="project" value="TreeGrafter"/>
</dbReference>
<protein>
    <submittedName>
        <fullName evidence="9">Putative ABC transport system permease protein</fullName>
    </submittedName>
</protein>
<feature type="transmembrane region" description="Helical" evidence="6">
    <location>
        <begin position="332"/>
        <end position="354"/>
    </location>
</feature>
<evidence type="ECO:0000256" key="4">
    <source>
        <dbReference type="ARBA" id="ARBA00022989"/>
    </source>
</evidence>
<evidence type="ECO:0000256" key="2">
    <source>
        <dbReference type="ARBA" id="ARBA00022475"/>
    </source>
</evidence>
<comment type="subcellular location">
    <subcellularLocation>
        <location evidence="1">Cell membrane</location>
        <topology evidence="1">Multi-pass membrane protein</topology>
    </subcellularLocation>
</comment>
<feature type="transmembrane region" description="Helical" evidence="6">
    <location>
        <begin position="416"/>
        <end position="440"/>
    </location>
</feature>
<evidence type="ECO:0000259" key="8">
    <source>
        <dbReference type="Pfam" id="PF12704"/>
    </source>
</evidence>
<feature type="domain" description="MacB-like periplasmic core" evidence="8">
    <location>
        <begin position="20"/>
        <end position="233"/>
    </location>
</feature>
<dbReference type="Pfam" id="PF02687">
    <property type="entry name" value="FtsX"/>
    <property type="match status" value="2"/>
</dbReference>
<feature type="domain" description="ABC3 transporter permease C-terminal" evidence="7">
    <location>
        <begin position="678"/>
        <end position="791"/>
    </location>
</feature>
<evidence type="ECO:0000313" key="10">
    <source>
        <dbReference type="Proteomes" id="UP000295807"/>
    </source>
</evidence>
<dbReference type="GO" id="GO:0005886">
    <property type="term" value="C:plasma membrane"/>
    <property type="evidence" value="ECO:0007669"/>
    <property type="project" value="UniProtKB-SubCell"/>
</dbReference>
<keyword evidence="10" id="KW-1185">Reference proteome</keyword>
<feature type="domain" description="MacB-like periplasmic core" evidence="8">
    <location>
        <begin position="427"/>
        <end position="637"/>
    </location>
</feature>
<keyword evidence="4 6" id="KW-1133">Transmembrane helix</keyword>
<evidence type="ECO:0000256" key="3">
    <source>
        <dbReference type="ARBA" id="ARBA00022692"/>
    </source>
</evidence>
<dbReference type="InterPro" id="IPR025857">
    <property type="entry name" value="MacB_PCD"/>
</dbReference>
<feature type="transmembrane region" description="Helical" evidence="6">
    <location>
        <begin position="707"/>
        <end position="724"/>
    </location>
</feature>
<evidence type="ECO:0000256" key="1">
    <source>
        <dbReference type="ARBA" id="ARBA00004651"/>
    </source>
</evidence>
<organism evidence="9 10">
    <name type="scientific">Anseongella ginsenosidimutans</name>
    <dbReference type="NCBI Taxonomy" id="496056"/>
    <lineage>
        <taxon>Bacteria</taxon>
        <taxon>Pseudomonadati</taxon>
        <taxon>Bacteroidota</taxon>
        <taxon>Sphingobacteriia</taxon>
        <taxon>Sphingobacteriales</taxon>
        <taxon>Sphingobacteriaceae</taxon>
        <taxon>Anseongella</taxon>
    </lineage>
</organism>
<feature type="transmembrane region" description="Helical" evidence="6">
    <location>
        <begin position="761"/>
        <end position="781"/>
    </location>
</feature>
<reference evidence="9 10" key="1">
    <citation type="submission" date="2019-03" db="EMBL/GenBank/DDBJ databases">
        <title>Genomic Encyclopedia of Type Strains, Phase IV (KMG-IV): sequencing the most valuable type-strain genomes for metagenomic binning, comparative biology and taxonomic classification.</title>
        <authorList>
            <person name="Goeker M."/>
        </authorList>
    </citation>
    <scope>NUCLEOTIDE SEQUENCE [LARGE SCALE GENOMIC DNA]</scope>
    <source>
        <strain evidence="9 10">DSM 21100</strain>
    </source>
</reference>
<accession>A0A4R3KM79</accession>
<gene>
    <name evidence="9" type="ORF">EDD80_11538</name>
</gene>
<feature type="domain" description="ABC3 transporter permease C-terminal" evidence="7">
    <location>
        <begin position="283"/>
        <end position="397"/>
    </location>
</feature>
<comment type="caution">
    <text evidence="9">The sequence shown here is derived from an EMBL/GenBank/DDBJ whole genome shotgun (WGS) entry which is preliminary data.</text>
</comment>
<dbReference type="Proteomes" id="UP000295807">
    <property type="component" value="Unassembled WGS sequence"/>
</dbReference>
<dbReference type="InterPro" id="IPR003838">
    <property type="entry name" value="ABC3_permease_C"/>
</dbReference>
<feature type="transmembrane region" description="Helical" evidence="6">
    <location>
        <begin position="374"/>
        <end position="395"/>
    </location>
</feature>
<proteinExistence type="predicted"/>
<evidence type="ECO:0000313" key="9">
    <source>
        <dbReference type="EMBL" id="TCS85055.1"/>
    </source>
</evidence>
<dbReference type="RefSeq" id="WP_132130471.1">
    <property type="nucleotide sequence ID" value="NZ_CP042432.1"/>
</dbReference>
<evidence type="ECO:0000256" key="5">
    <source>
        <dbReference type="ARBA" id="ARBA00023136"/>
    </source>
</evidence>
<feature type="transmembrane region" description="Helical" evidence="6">
    <location>
        <begin position="730"/>
        <end position="749"/>
    </location>
</feature>
<dbReference type="OrthoDB" id="1451596at2"/>
<keyword evidence="2" id="KW-1003">Cell membrane</keyword>